<dbReference type="AlphaFoldDB" id="X1QGU4"/>
<feature type="transmembrane region" description="Helical" evidence="1">
    <location>
        <begin position="170"/>
        <end position="192"/>
    </location>
</feature>
<feature type="non-terminal residue" evidence="3">
    <location>
        <position position="213"/>
    </location>
</feature>
<evidence type="ECO:0000256" key="1">
    <source>
        <dbReference type="SAM" id="Phobius"/>
    </source>
</evidence>
<gene>
    <name evidence="3" type="ORF">S12H4_11089</name>
</gene>
<keyword evidence="1" id="KW-0812">Transmembrane</keyword>
<keyword evidence="1" id="KW-0472">Membrane</keyword>
<feature type="transmembrane region" description="Helical" evidence="1">
    <location>
        <begin position="146"/>
        <end position="164"/>
    </location>
</feature>
<feature type="transmembrane region" description="Helical" evidence="1">
    <location>
        <begin position="118"/>
        <end position="139"/>
    </location>
</feature>
<dbReference type="EMBL" id="BARW01004897">
    <property type="protein sequence ID" value="GAI67717.1"/>
    <property type="molecule type" value="Genomic_DNA"/>
</dbReference>
<name>X1QGU4_9ZZZZ</name>
<dbReference type="Pfam" id="PF02517">
    <property type="entry name" value="Rce1-like"/>
    <property type="match status" value="1"/>
</dbReference>
<sequence>MAIRDEKLKKTGKFILIETIAIIGLIIILSFVFKQIAGLFNIIAIVYILIERRKTGRTWSDIGFKFKSIMTDVKNNLHWIITVGVIAQFVTITIAKYFVPGFIEHVQARVPFMNLSQIIPLLIMILFGTFAEEIVYRGFFQERISWFIKPSYAIVLVSIVFGMMHYSSGYIPIVVYDIGTIFIDSIIFGIIFNRTKNIFASWIGHILADLVGI</sequence>
<comment type="caution">
    <text evidence="3">The sequence shown here is derived from an EMBL/GenBank/DDBJ whole genome shotgun (WGS) entry which is preliminary data.</text>
</comment>
<keyword evidence="1" id="KW-1133">Transmembrane helix</keyword>
<accession>X1QGU4</accession>
<feature type="transmembrane region" description="Helical" evidence="1">
    <location>
        <begin position="77"/>
        <end position="98"/>
    </location>
</feature>
<organism evidence="3">
    <name type="scientific">marine sediment metagenome</name>
    <dbReference type="NCBI Taxonomy" id="412755"/>
    <lineage>
        <taxon>unclassified sequences</taxon>
        <taxon>metagenomes</taxon>
        <taxon>ecological metagenomes</taxon>
    </lineage>
</organism>
<dbReference type="GO" id="GO:0004175">
    <property type="term" value="F:endopeptidase activity"/>
    <property type="evidence" value="ECO:0007669"/>
    <property type="project" value="UniProtKB-ARBA"/>
</dbReference>
<proteinExistence type="predicted"/>
<dbReference type="GO" id="GO:0080120">
    <property type="term" value="P:CAAX-box protein maturation"/>
    <property type="evidence" value="ECO:0007669"/>
    <property type="project" value="UniProtKB-ARBA"/>
</dbReference>
<reference evidence="3" key="1">
    <citation type="journal article" date="2014" name="Front. Microbiol.">
        <title>High frequency of phylogenetically diverse reductive dehalogenase-homologous genes in deep subseafloor sedimentary metagenomes.</title>
        <authorList>
            <person name="Kawai M."/>
            <person name="Futagami T."/>
            <person name="Toyoda A."/>
            <person name="Takaki Y."/>
            <person name="Nishi S."/>
            <person name="Hori S."/>
            <person name="Arai W."/>
            <person name="Tsubouchi T."/>
            <person name="Morono Y."/>
            <person name="Uchiyama I."/>
            <person name="Ito T."/>
            <person name="Fujiyama A."/>
            <person name="Inagaki F."/>
            <person name="Takami H."/>
        </authorList>
    </citation>
    <scope>NUCLEOTIDE SEQUENCE</scope>
    <source>
        <strain evidence="3">Expedition CK06-06</strain>
    </source>
</reference>
<evidence type="ECO:0000313" key="3">
    <source>
        <dbReference type="EMBL" id="GAI67717.1"/>
    </source>
</evidence>
<protein>
    <recommendedName>
        <fullName evidence="2">CAAX prenyl protease 2/Lysostaphin resistance protein A-like domain-containing protein</fullName>
    </recommendedName>
</protein>
<feature type="domain" description="CAAX prenyl protease 2/Lysostaphin resistance protein A-like" evidence="2">
    <location>
        <begin position="116"/>
        <end position="211"/>
    </location>
</feature>
<feature type="transmembrane region" description="Helical" evidence="1">
    <location>
        <begin position="20"/>
        <end position="50"/>
    </location>
</feature>
<evidence type="ECO:0000259" key="2">
    <source>
        <dbReference type="Pfam" id="PF02517"/>
    </source>
</evidence>
<dbReference type="InterPro" id="IPR003675">
    <property type="entry name" value="Rce1/LyrA-like_dom"/>
</dbReference>